<sequence length="100" mass="10898">MTTAPASWPPPRPPNVTLNGDHFNFGKVKLSIRAKKTGNQLYGATVTAFRYNGQAGGSLGVMTTLQPCSEPGIDAYARAYDVLSRRWSPTLPVRICARFD</sequence>
<protein>
    <submittedName>
        <fullName evidence="1">Uncharacterized protein</fullName>
    </submittedName>
</protein>
<organism evidence="1 2">
    <name type="scientific">Nonomuraea cypriaca</name>
    <dbReference type="NCBI Taxonomy" id="1187855"/>
    <lineage>
        <taxon>Bacteria</taxon>
        <taxon>Bacillati</taxon>
        <taxon>Actinomycetota</taxon>
        <taxon>Actinomycetes</taxon>
        <taxon>Streptosporangiales</taxon>
        <taxon>Streptosporangiaceae</taxon>
        <taxon>Nonomuraea</taxon>
    </lineage>
</organism>
<name>A0A931F3H7_9ACTN</name>
<comment type="caution">
    <text evidence="1">The sequence shown here is derived from an EMBL/GenBank/DDBJ whole genome shotgun (WGS) entry which is preliminary data.</text>
</comment>
<dbReference type="RefSeq" id="WP_195902826.1">
    <property type="nucleotide sequence ID" value="NZ_JADOGI010000340.1"/>
</dbReference>
<evidence type="ECO:0000313" key="2">
    <source>
        <dbReference type="Proteomes" id="UP000605361"/>
    </source>
</evidence>
<dbReference type="AlphaFoldDB" id="A0A931F3H7"/>
<keyword evidence="2" id="KW-1185">Reference proteome</keyword>
<gene>
    <name evidence="1" type="ORF">ITP53_51585</name>
</gene>
<dbReference type="EMBL" id="JADOGI010000340">
    <property type="protein sequence ID" value="MBF8193984.1"/>
    <property type="molecule type" value="Genomic_DNA"/>
</dbReference>
<reference evidence="1" key="1">
    <citation type="submission" date="2020-11" db="EMBL/GenBank/DDBJ databases">
        <title>Whole-genome analyses of Nonomuraea sp. K274.</title>
        <authorList>
            <person name="Veyisoglu A."/>
        </authorList>
    </citation>
    <scope>NUCLEOTIDE SEQUENCE</scope>
    <source>
        <strain evidence="1">K274</strain>
    </source>
</reference>
<accession>A0A931F3H7</accession>
<proteinExistence type="predicted"/>
<evidence type="ECO:0000313" key="1">
    <source>
        <dbReference type="EMBL" id="MBF8193984.1"/>
    </source>
</evidence>
<dbReference type="Proteomes" id="UP000605361">
    <property type="component" value="Unassembled WGS sequence"/>
</dbReference>